<reference evidence="1" key="1">
    <citation type="submission" date="2014-12" db="EMBL/GenBank/DDBJ databases">
        <title>Insight into the proteome of Arion vulgaris.</title>
        <authorList>
            <person name="Aradska J."/>
            <person name="Bulat T."/>
            <person name="Smidak R."/>
            <person name="Sarate P."/>
            <person name="Gangsoo J."/>
            <person name="Sialana F."/>
            <person name="Bilban M."/>
            <person name="Lubec G."/>
        </authorList>
    </citation>
    <scope>NUCLEOTIDE SEQUENCE</scope>
    <source>
        <tissue evidence="1">Skin</tissue>
    </source>
</reference>
<organism evidence="1">
    <name type="scientific">Arion vulgaris</name>
    <dbReference type="NCBI Taxonomy" id="1028688"/>
    <lineage>
        <taxon>Eukaryota</taxon>
        <taxon>Metazoa</taxon>
        <taxon>Spiralia</taxon>
        <taxon>Lophotrochozoa</taxon>
        <taxon>Mollusca</taxon>
        <taxon>Gastropoda</taxon>
        <taxon>Heterobranchia</taxon>
        <taxon>Euthyneura</taxon>
        <taxon>Panpulmonata</taxon>
        <taxon>Eupulmonata</taxon>
        <taxon>Stylommatophora</taxon>
        <taxon>Helicina</taxon>
        <taxon>Arionoidea</taxon>
        <taxon>Arionidae</taxon>
        <taxon>Arion</taxon>
    </lineage>
</organism>
<accession>A0A0B6YZE8</accession>
<sequence length="105" mass="12362">DSDKLARVLTVEYWKGKCREEETVGSHVASNLARDWNFYQSHVNEFHTSRAQTVVTEHQIIRETLWMLSGITELFIFKFDGKDFRLNPDIFVMHLTTESLENSLR</sequence>
<evidence type="ECO:0000313" key="1">
    <source>
        <dbReference type="EMBL" id="CEK61633.1"/>
    </source>
</evidence>
<dbReference type="EMBL" id="HACG01014768">
    <property type="protein sequence ID" value="CEK61633.1"/>
    <property type="molecule type" value="Transcribed_RNA"/>
</dbReference>
<dbReference type="AlphaFoldDB" id="A0A0B6YZE8"/>
<feature type="non-terminal residue" evidence="1">
    <location>
        <position position="105"/>
    </location>
</feature>
<proteinExistence type="predicted"/>
<gene>
    <name evidence="1" type="primary">ORF42799</name>
</gene>
<feature type="non-terminal residue" evidence="1">
    <location>
        <position position="1"/>
    </location>
</feature>
<protein>
    <submittedName>
        <fullName evidence="1">Uncharacterized protein</fullName>
    </submittedName>
</protein>
<name>A0A0B6YZE8_9EUPU</name>